<evidence type="ECO:0000313" key="5">
    <source>
        <dbReference type="Proteomes" id="UP001634394"/>
    </source>
</evidence>
<feature type="compositionally biased region" description="Polar residues" evidence="1">
    <location>
        <begin position="1385"/>
        <end position="1410"/>
    </location>
</feature>
<keyword evidence="2" id="KW-0472">Membrane</keyword>
<accession>A0ABD3UDD6</accession>
<dbReference type="InterPro" id="IPR036364">
    <property type="entry name" value="SEA_dom_sf"/>
</dbReference>
<dbReference type="Proteomes" id="UP001634394">
    <property type="component" value="Unassembled WGS sequence"/>
</dbReference>
<organism evidence="4 5">
    <name type="scientific">Sinanodonta woodiana</name>
    <name type="common">Chinese pond mussel</name>
    <name type="synonym">Anodonta woodiana</name>
    <dbReference type="NCBI Taxonomy" id="1069815"/>
    <lineage>
        <taxon>Eukaryota</taxon>
        <taxon>Metazoa</taxon>
        <taxon>Spiralia</taxon>
        <taxon>Lophotrochozoa</taxon>
        <taxon>Mollusca</taxon>
        <taxon>Bivalvia</taxon>
        <taxon>Autobranchia</taxon>
        <taxon>Heteroconchia</taxon>
        <taxon>Palaeoheterodonta</taxon>
        <taxon>Unionida</taxon>
        <taxon>Unionoidea</taxon>
        <taxon>Unionidae</taxon>
        <taxon>Unioninae</taxon>
        <taxon>Sinanodonta</taxon>
    </lineage>
</organism>
<reference evidence="4 5" key="1">
    <citation type="submission" date="2024-11" db="EMBL/GenBank/DDBJ databases">
        <title>Chromosome-level genome assembly of the freshwater bivalve Anodonta woodiana.</title>
        <authorList>
            <person name="Chen X."/>
        </authorList>
    </citation>
    <scope>NUCLEOTIDE SEQUENCE [LARGE SCALE GENOMIC DNA]</scope>
    <source>
        <strain evidence="4">MN2024</strain>
        <tissue evidence="4">Gills</tissue>
    </source>
</reference>
<sequence>MWPHLSTLYTSTHNLDEAGKNPDPLMGIDNVFDPNEPYGAYRYCVQPRSEMSIEEPSYTRGIYKDDESRSRSSDYVIGGGFKRGSACKIILCIFLVMSFIGVVLAAITLAVILSQHNVTRRWPSPIEFDSEMTLTGANFTPKLRDNTSEEFKAMEKSFCSALHELFLADDSPIKSEWSGCEVLEFSNGSVVARFRIFVRPRDKVVTEGMDSMEEQLKTYLSKKLRDDGPWKALKINLDSIKNFVKIDNTGWMKVTPSITTPTSGTTTTTTSTTTKEIINTSPNVLITSVGMVNTHSITRSTTTDASMQEMVLTQRPLDVSMKSVTTAGVKTEVLGVSSTSTTETVTGEFVDKFSTSAAERQTAQSSHFLSTAGRTTSAAFGKNLPKVISTGTVLDMTDVTTKRSTTFTTEKMSTELDITVSTTPNPIPSIVSTDARKFVSTWTTPILKADSAEQSTTKTLSEGTSKLVMANMESTITSLGEAVTTEGAMAIANISMQQDTTTSNLLSTSSNSFENATEITYTLDLINISTPVALVSNAEPIGISTTAFTDVVSRPSTDLGLFSVKENMTTSSTEKSLNVEDITLPLKTNLSTALPTSVVALTKYSTLDTSAPSAMFLTTSSPEVSSIIDFEPTISTITDIVTTIQSNGMTDSTIVPVNTSTISVSSELPSVIDGRTVSPDVEVSTYTSLNFSEAINLTTFTDVNATYSEIEFTTLASNVFTEATNTSTDLPSVPAEVSTSTAHFDNLSNVSDLIRTNASLELSTGQITNFIETTISSNITSTTEFDITSPSVANSTNETQAENSKMIVSTEPVQVSSVAEVIVTKSTQVKENLSQQPDNVTLGMDPTTININEMSYKPEINVTLAELSSTETVLEDSTTTETVSSSTHFLDITPTQSAETDSVKIEITTSDIAITMKLSPAISTMHTITTSEFTQKTNVSEVDRPTITSTAEYNYTSFGGNVSSDQIYNETTDSSLSGKEIGSNISAETTDQNVTITQVQLSTNRMATSTVTHSSRQTTQSTTTFTIDSVFGTPHTSTNQDRNVTEPQLQITTEEIATLSVSHSARQTTYNTTIGTNNSTIGTSQSISLRTSTDQGLVDGVSSTIENLSNVSSGTIYNETTDSPLNETVFVSNISSTSSDKTITVPQVQSTTERMVTSTVSLSEGKTTQLMTETISSVFGTSRSNLPLTSTDQILIDGISSDNETFKVSSGPVYTETREIESIISTTDSSLVRKAIVSNISAETTDQNVTIPQIQTTTTSMATTTISHPSRQTTQITTTETIKSVFSTSQSSTDQGLVDGISSADANFTVSSGTTYETTYYPNINQKFNTSSGPNNNETTDSPFVGKEIVLNISAEIADRNETVPQLQTTTMVTGSASHSDRQTSDINATDTNNSTMGTPQSNSSQTSTAEIADRKVTVPQLQTTTMVTGSASHSDRQTSDINATDTNNSTMGTPQSNSSQTSTDQSFVDGNSSASIIEETSQSGLTEFGSQQPSTVASVNELNAMVITTVEIINFTTESQPLVSENVSDGHPISNNSNNNAQNTSIDIFNNEDVTLPISGNTTLPNTGATNAHATGVTTKNPNNTETSNVMILSAASDSVDVSTLASESIITNTLSEMTTVATNTIDRGNQTETVPANVMPTIVNVTETITDTNLTGNLANTTDNYLYNETVNGNVTESIITHTLWEMTTAAANTIDRGNQTETVPANVMPTFVNVTETITDTNLTGNLANTTENSLYNETVNGNVAETTPYILTSTSKYLKETESSTQRVELRNNGTSPASWNTSDNLENTNGVTFDTVSLNGTINSTDASNVIFPVVSPVENSTISTSANESAGTQTVLRVYIKLGNLEEQPNKGVTCYHACL</sequence>
<gene>
    <name evidence="4" type="ORF">ACJMK2_018425</name>
</gene>
<feature type="region of interest" description="Disordered" evidence="1">
    <location>
        <begin position="1565"/>
        <end position="1584"/>
    </location>
</feature>
<evidence type="ECO:0000256" key="2">
    <source>
        <dbReference type="SAM" id="Phobius"/>
    </source>
</evidence>
<feature type="compositionally biased region" description="Polar residues" evidence="1">
    <location>
        <begin position="1363"/>
        <end position="1378"/>
    </location>
</feature>
<dbReference type="Gene3D" id="3.30.70.960">
    <property type="entry name" value="SEA domain"/>
    <property type="match status" value="1"/>
</dbReference>
<feature type="transmembrane region" description="Helical" evidence="2">
    <location>
        <begin position="89"/>
        <end position="113"/>
    </location>
</feature>
<evidence type="ECO:0000256" key="1">
    <source>
        <dbReference type="SAM" id="MobiDB-lite"/>
    </source>
</evidence>
<comment type="caution">
    <text evidence="4">The sequence shown here is derived from an EMBL/GenBank/DDBJ whole genome shotgun (WGS) entry which is preliminary data.</text>
</comment>
<feature type="compositionally biased region" description="Polar residues" evidence="1">
    <location>
        <begin position="1440"/>
        <end position="1453"/>
    </location>
</feature>
<dbReference type="PROSITE" id="PS50024">
    <property type="entry name" value="SEA"/>
    <property type="match status" value="1"/>
</dbReference>
<evidence type="ECO:0000259" key="3">
    <source>
        <dbReference type="PROSITE" id="PS50024"/>
    </source>
</evidence>
<feature type="region of interest" description="Disordered" evidence="1">
    <location>
        <begin position="1362"/>
        <end position="1470"/>
    </location>
</feature>
<keyword evidence="2" id="KW-0812">Transmembrane</keyword>
<proteinExistence type="predicted"/>
<keyword evidence="2" id="KW-1133">Transmembrane helix</keyword>
<feature type="compositionally biased region" description="Low complexity" evidence="1">
    <location>
        <begin position="1454"/>
        <end position="1467"/>
    </location>
</feature>
<dbReference type="EMBL" id="JBJQND010000016">
    <property type="protein sequence ID" value="KAL3847519.1"/>
    <property type="molecule type" value="Genomic_DNA"/>
</dbReference>
<protein>
    <recommendedName>
        <fullName evidence="3">SEA domain-containing protein</fullName>
    </recommendedName>
</protein>
<dbReference type="InterPro" id="IPR000082">
    <property type="entry name" value="SEA_dom"/>
</dbReference>
<dbReference type="SUPFAM" id="SSF82671">
    <property type="entry name" value="SEA domain"/>
    <property type="match status" value="1"/>
</dbReference>
<feature type="compositionally biased region" description="Polar residues" evidence="1">
    <location>
        <begin position="1420"/>
        <end position="1433"/>
    </location>
</feature>
<name>A0ABD3UDD6_SINWO</name>
<evidence type="ECO:0000313" key="4">
    <source>
        <dbReference type="EMBL" id="KAL3847519.1"/>
    </source>
</evidence>
<feature type="domain" description="SEA" evidence="3">
    <location>
        <begin position="124"/>
        <end position="247"/>
    </location>
</feature>
<keyword evidence="5" id="KW-1185">Reference proteome</keyword>